<gene>
    <name evidence="1" type="ORF">DHR80_01040</name>
</gene>
<comment type="caution">
    <text evidence="1">The sequence shown here is derived from an EMBL/GenBank/DDBJ whole genome shotgun (WGS) entry which is preliminary data.</text>
</comment>
<sequence length="77" mass="8630">MGSWRKQAPNSAAPPYRMAAPIYALARLRPAVVKLDRVAVIPAAIYVTYTLCGDKACVIQMREKVKETADFRRFIFG</sequence>
<name>A0A3D5N2X1_9PROT</name>
<proteinExistence type="predicted"/>
<dbReference type="Proteomes" id="UP000264179">
    <property type="component" value="Unassembled WGS sequence"/>
</dbReference>
<evidence type="ECO:0000313" key="2">
    <source>
        <dbReference type="Proteomes" id="UP000264179"/>
    </source>
</evidence>
<reference evidence="1 2" key="1">
    <citation type="journal article" date="2018" name="Nat. Biotechnol.">
        <title>A standardized bacterial taxonomy based on genome phylogeny substantially revises the tree of life.</title>
        <authorList>
            <person name="Parks D.H."/>
            <person name="Chuvochina M."/>
            <person name="Waite D.W."/>
            <person name="Rinke C."/>
            <person name="Skarshewski A."/>
            <person name="Chaumeil P.A."/>
            <person name="Hugenholtz P."/>
        </authorList>
    </citation>
    <scope>NUCLEOTIDE SEQUENCE [LARGE SCALE GENOMIC DNA]</scope>
    <source>
        <strain evidence="1">UBA9881</strain>
    </source>
</reference>
<accession>A0A3D5N2X1</accession>
<protein>
    <submittedName>
        <fullName evidence="1">Uncharacterized protein</fullName>
    </submittedName>
</protein>
<dbReference type="AlphaFoldDB" id="A0A3D5N2X1"/>
<evidence type="ECO:0000313" key="1">
    <source>
        <dbReference type="EMBL" id="HCW65799.1"/>
    </source>
</evidence>
<organism evidence="1 2">
    <name type="scientific">Thalassospira lucentensis</name>
    <dbReference type="NCBI Taxonomy" id="168935"/>
    <lineage>
        <taxon>Bacteria</taxon>
        <taxon>Pseudomonadati</taxon>
        <taxon>Pseudomonadota</taxon>
        <taxon>Alphaproteobacteria</taxon>
        <taxon>Rhodospirillales</taxon>
        <taxon>Thalassospiraceae</taxon>
        <taxon>Thalassospira</taxon>
    </lineage>
</organism>
<dbReference type="EMBL" id="DPOP01000010">
    <property type="protein sequence ID" value="HCW65799.1"/>
    <property type="molecule type" value="Genomic_DNA"/>
</dbReference>